<accession>A0A284QQH4</accession>
<dbReference type="Proteomes" id="UP000219338">
    <property type="component" value="Unassembled WGS sequence"/>
</dbReference>
<evidence type="ECO:0000313" key="1">
    <source>
        <dbReference type="EMBL" id="SJK98693.1"/>
    </source>
</evidence>
<dbReference type="OrthoDB" id="2687876at2759"/>
<gene>
    <name evidence="1" type="ORF">ARMOST_01962</name>
</gene>
<dbReference type="EMBL" id="FUEG01000001">
    <property type="protein sequence ID" value="SJK98693.1"/>
    <property type="molecule type" value="Genomic_DNA"/>
</dbReference>
<keyword evidence="2" id="KW-1185">Reference proteome</keyword>
<evidence type="ECO:0008006" key="3">
    <source>
        <dbReference type="Google" id="ProtNLM"/>
    </source>
</evidence>
<organism evidence="1 2">
    <name type="scientific">Armillaria ostoyae</name>
    <name type="common">Armillaria root rot fungus</name>
    <dbReference type="NCBI Taxonomy" id="47428"/>
    <lineage>
        <taxon>Eukaryota</taxon>
        <taxon>Fungi</taxon>
        <taxon>Dikarya</taxon>
        <taxon>Basidiomycota</taxon>
        <taxon>Agaricomycotina</taxon>
        <taxon>Agaricomycetes</taxon>
        <taxon>Agaricomycetidae</taxon>
        <taxon>Agaricales</taxon>
        <taxon>Marasmiineae</taxon>
        <taxon>Physalacriaceae</taxon>
        <taxon>Armillaria</taxon>
    </lineage>
</organism>
<evidence type="ECO:0000313" key="2">
    <source>
        <dbReference type="Proteomes" id="UP000219338"/>
    </source>
</evidence>
<reference evidence="2" key="1">
    <citation type="journal article" date="2017" name="Nat. Ecol. Evol.">
        <title>Genome expansion and lineage-specific genetic innovations in the forest pathogenic fungi Armillaria.</title>
        <authorList>
            <person name="Sipos G."/>
            <person name="Prasanna A.N."/>
            <person name="Walter M.C."/>
            <person name="O'Connor E."/>
            <person name="Balint B."/>
            <person name="Krizsan K."/>
            <person name="Kiss B."/>
            <person name="Hess J."/>
            <person name="Varga T."/>
            <person name="Slot J."/>
            <person name="Riley R."/>
            <person name="Boka B."/>
            <person name="Rigling D."/>
            <person name="Barry K."/>
            <person name="Lee J."/>
            <person name="Mihaltcheva S."/>
            <person name="LaButti K."/>
            <person name="Lipzen A."/>
            <person name="Waldron R."/>
            <person name="Moloney N.M."/>
            <person name="Sperisen C."/>
            <person name="Kredics L."/>
            <person name="Vagvoelgyi C."/>
            <person name="Patrignani A."/>
            <person name="Fitzpatrick D."/>
            <person name="Nagy I."/>
            <person name="Doyle S."/>
            <person name="Anderson J.B."/>
            <person name="Grigoriev I.V."/>
            <person name="Gueldener U."/>
            <person name="Muensterkoetter M."/>
            <person name="Nagy L.G."/>
        </authorList>
    </citation>
    <scope>NUCLEOTIDE SEQUENCE [LARGE SCALE GENOMIC DNA]</scope>
    <source>
        <strain evidence="2">C18/9</strain>
    </source>
</reference>
<proteinExistence type="predicted"/>
<dbReference type="OMA" id="WYTISDL"/>
<dbReference type="STRING" id="47428.A0A284QQH4"/>
<protein>
    <recommendedName>
        <fullName evidence="3">F-box domain-containing protein</fullName>
    </recommendedName>
</protein>
<dbReference type="AlphaFoldDB" id="A0A284QQH4"/>
<sequence>MALTSDSTKEVLSALAYSRPDFRTEVLDLVPYGIPDNYLSPPTRTLGTLDILPIELFDLIFRSADLRTIALFQRVNKRARIIARSSIPYKYLLLHAPSALCALTAYFTVGQLYDVLCSSTCSVCDQFGGFIWLPACKRCCVPCLRESPQLRPITQHESMAALGLRRRALPDDPHIGLGEKPLRKALHQKSGHRTSTTYHSTVNFTGGSGVQFSSATFLPYLDRSTGTLHHGVSCRGCDSAYQNAMNDSEVSYVERMALFRRRELTYSLDGFLLRLETCSEGKTLWSDISDASKPRLTELHRPLFGLPAT</sequence>
<name>A0A284QQH4_ARMOS</name>